<evidence type="ECO:0000313" key="4">
    <source>
        <dbReference type="Proteomes" id="UP000572680"/>
    </source>
</evidence>
<protein>
    <submittedName>
        <fullName evidence="3">Uncharacterized protein</fullName>
    </submittedName>
</protein>
<keyword evidence="2" id="KW-1133">Transmembrane helix</keyword>
<accession>A0A7W3QM05</accession>
<dbReference type="EMBL" id="JACJIA010000003">
    <property type="protein sequence ID" value="MBA8951523.1"/>
    <property type="molecule type" value="Genomic_DNA"/>
</dbReference>
<proteinExistence type="predicted"/>
<name>A0A7W3QM05_ACTNM</name>
<dbReference type="AlphaFoldDB" id="A0A7W3QM05"/>
<feature type="transmembrane region" description="Helical" evidence="2">
    <location>
        <begin position="89"/>
        <end position="111"/>
    </location>
</feature>
<organism evidence="3 4">
    <name type="scientific">Actinomadura namibiensis</name>
    <dbReference type="NCBI Taxonomy" id="182080"/>
    <lineage>
        <taxon>Bacteria</taxon>
        <taxon>Bacillati</taxon>
        <taxon>Actinomycetota</taxon>
        <taxon>Actinomycetes</taxon>
        <taxon>Streptosporangiales</taxon>
        <taxon>Thermomonosporaceae</taxon>
        <taxon>Actinomadura</taxon>
    </lineage>
</organism>
<evidence type="ECO:0000313" key="3">
    <source>
        <dbReference type="EMBL" id="MBA8951523.1"/>
    </source>
</evidence>
<keyword evidence="2" id="KW-0472">Membrane</keyword>
<evidence type="ECO:0000256" key="2">
    <source>
        <dbReference type="SAM" id="Phobius"/>
    </source>
</evidence>
<gene>
    <name evidence="3" type="ORF">HNR61_003154</name>
</gene>
<dbReference type="RefSeq" id="WP_182843833.1">
    <property type="nucleotide sequence ID" value="NZ_BAAALP010000029.1"/>
</dbReference>
<keyword evidence="2" id="KW-0812">Transmembrane</keyword>
<feature type="compositionally biased region" description="Basic and acidic residues" evidence="1">
    <location>
        <begin position="1"/>
        <end position="10"/>
    </location>
</feature>
<evidence type="ECO:0000256" key="1">
    <source>
        <dbReference type="SAM" id="MobiDB-lite"/>
    </source>
</evidence>
<comment type="caution">
    <text evidence="3">The sequence shown here is derived from an EMBL/GenBank/DDBJ whole genome shotgun (WGS) entry which is preliminary data.</text>
</comment>
<dbReference type="Proteomes" id="UP000572680">
    <property type="component" value="Unassembled WGS sequence"/>
</dbReference>
<keyword evidence="4" id="KW-1185">Reference proteome</keyword>
<feature type="compositionally biased region" description="Pro residues" evidence="1">
    <location>
        <begin position="43"/>
        <end position="53"/>
    </location>
</feature>
<reference evidence="3 4" key="1">
    <citation type="submission" date="2020-08" db="EMBL/GenBank/DDBJ databases">
        <title>Genomic Encyclopedia of Type Strains, Phase IV (KMG-IV): sequencing the most valuable type-strain genomes for metagenomic binning, comparative biology and taxonomic classification.</title>
        <authorList>
            <person name="Goeker M."/>
        </authorList>
    </citation>
    <scope>NUCLEOTIDE SEQUENCE [LARGE SCALE GENOMIC DNA]</scope>
    <source>
        <strain evidence="3 4">DSM 44197</strain>
    </source>
</reference>
<feature type="region of interest" description="Disordered" evidence="1">
    <location>
        <begin position="1"/>
        <end position="76"/>
    </location>
</feature>
<sequence length="112" mass="11747">MGHNDDHADDAPTGPLPIIRPDGPDFPPEGRGASRAEEGPQPGMMPPPPPGPVPSVARQRLPPPADAERSEPAPPVVEVTEEALRRQDVMAAAVLGAFAVLLLGALVAFLWR</sequence>